<evidence type="ECO:0000313" key="2">
    <source>
        <dbReference type="EMBL" id="EOT62596.1"/>
    </source>
</evidence>
<evidence type="ECO:0000313" key="3">
    <source>
        <dbReference type="Proteomes" id="UP000013858"/>
    </source>
</evidence>
<reference evidence="2 4" key="2">
    <citation type="submission" date="2013-03" db="EMBL/GenBank/DDBJ databases">
        <title>The Genome Sequence of Enterococcus haemoperoxidus BAA-382 (PacBio/Illumina hybrid assembly).</title>
        <authorList>
            <consortium name="The Broad Institute Genomics Platform"/>
            <consortium name="The Broad Institute Genome Sequencing Center for Infectious Disease"/>
            <person name="Earl A."/>
            <person name="Russ C."/>
            <person name="Gilmore M."/>
            <person name="Surin D."/>
            <person name="Walker B."/>
            <person name="Young S."/>
            <person name="Zeng Q."/>
            <person name="Gargeya S."/>
            <person name="Fitzgerald M."/>
            <person name="Haas B."/>
            <person name="Abouelleil A."/>
            <person name="Allen A.W."/>
            <person name="Alvarado L."/>
            <person name="Arachchi H.M."/>
            <person name="Berlin A.M."/>
            <person name="Chapman S.B."/>
            <person name="Gainer-Dewar J."/>
            <person name="Goldberg J."/>
            <person name="Griggs A."/>
            <person name="Gujja S."/>
            <person name="Hansen M."/>
            <person name="Howarth C."/>
            <person name="Imamovic A."/>
            <person name="Ireland A."/>
            <person name="Larimer J."/>
            <person name="McCowan C."/>
            <person name="Murphy C."/>
            <person name="Pearson M."/>
            <person name="Poon T.W."/>
            <person name="Priest M."/>
            <person name="Roberts A."/>
            <person name="Saif S."/>
            <person name="Shea T."/>
            <person name="Sisk P."/>
            <person name="Sykes S."/>
            <person name="Wortman J."/>
            <person name="Nusbaum C."/>
            <person name="Birren B."/>
        </authorList>
    </citation>
    <scope>NUCLEOTIDE SEQUENCE [LARGE SCALE GENOMIC DNA]</scope>
    <source>
        <strain evidence="2 4">ATCC BAA-382</strain>
    </source>
</reference>
<dbReference type="Proteomes" id="UP000014197">
    <property type="component" value="Unassembled WGS sequence"/>
</dbReference>
<organism evidence="1 3">
    <name type="scientific">Enterococcus haemoperoxidus ATCC BAA-382</name>
    <dbReference type="NCBI Taxonomy" id="1158608"/>
    <lineage>
        <taxon>Bacteria</taxon>
        <taxon>Bacillati</taxon>
        <taxon>Bacillota</taxon>
        <taxon>Bacilli</taxon>
        <taxon>Lactobacillales</taxon>
        <taxon>Enterococcaceae</taxon>
        <taxon>Enterococcus</taxon>
    </lineage>
</organism>
<reference evidence="1 3" key="1">
    <citation type="submission" date="2013-02" db="EMBL/GenBank/DDBJ databases">
        <title>The Genome Sequence of Enterococcus haemoperoxidus BAA-382.</title>
        <authorList>
            <consortium name="The Broad Institute Genome Sequencing Platform"/>
            <consortium name="The Broad Institute Genome Sequencing Center for Infectious Disease"/>
            <person name="Earl A.M."/>
            <person name="Gilmore M.S."/>
            <person name="Lebreton F."/>
            <person name="Walker B."/>
            <person name="Young S.K."/>
            <person name="Zeng Q."/>
            <person name="Gargeya S."/>
            <person name="Fitzgerald M."/>
            <person name="Haas B."/>
            <person name="Abouelleil A."/>
            <person name="Alvarado L."/>
            <person name="Arachchi H.M."/>
            <person name="Berlin A.M."/>
            <person name="Chapman S.B."/>
            <person name="Dewar J."/>
            <person name="Goldberg J."/>
            <person name="Griggs A."/>
            <person name="Gujja S."/>
            <person name="Hansen M."/>
            <person name="Howarth C."/>
            <person name="Imamovic A."/>
            <person name="Larimer J."/>
            <person name="McCowan C."/>
            <person name="Murphy C."/>
            <person name="Neiman D."/>
            <person name="Pearson M."/>
            <person name="Priest M."/>
            <person name="Roberts A."/>
            <person name="Saif S."/>
            <person name="Shea T."/>
            <person name="Sisk P."/>
            <person name="Sykes S."/>
            <person name="Wortman J."/>
            <person name="Nusbaum C."/>
            <person name="Birren B."/>
        </authorList>
    </citation>
    <scope>NUCLEOTIDE SEQUENCE [LARGE SCALE GENOMIC DNA]</scope>
    <source>
        <strain evidence="1 3">ATCC BAA-382</strain>
    </source>
</reference>
<dbReference type="EMBL" id="AJAR01000010">
    <property type="protein sequence ID" value="EOH99664.1"/>
    <property type="molecule type" value="Genomic_DNA"/>
</dbReference>
<name>R2THS4_9ENTE</name>
<accession>R2THS4</accession>
<keyword evidence="4" id="KW-1185">Reference proteome</keyword>
<dbReference type="RefSeq" id="WP_010761026.1">
    <property type="nucleotide sequence ID" value="NZ_KB946315.1"/>
</dbReference>
<evidence type="ECO:0000313" key="4">
    <source>
        <dbReference type="Proteomes" id="UP000014197"/>
    </source>
</evidence>
<dbReference type="PATRIC" id="fig|1158608.3.peg.798"/>
<dbReference type="AlphaFoldDB" id="R2THS4"/>
<gene>
    <name evidence="2" type="ORF">I583_01596</name>
    <name evidence="1" type="ORF">UAW_00817</name>
</gene>
<dbReference type="Proteomes" id="UP000013858">
    <property type="component" value="Unassembled WGS sequence"/>
</dbReference>
<comment type="caution">
    <text evidence="1">The sequence shown here is derived from an EMBL/GenBank/DDBJ whole genome shotgun (WGS) entry which is preliminary data.</text>
</comment>
<sequence length="136" mass="15080">MTKAYSDEERVEIASKEYEEWLIKDEVRLDNNDLVGVISIVNDKSTGEQSFVITDKYCPASSSIEQRNQVKEVTVIYRGSSFELSSDAVKDWLLNDIPTGIQVINGGGAVATPQLQSSAETLKNAMELYPNAQVFV</sequence>
<protein>
    <submittedName>
        <fullName evidence="1">Uncharacterized protein</fullName>
    </submittedName>
</protein>
<dbReference type="eggNOG" id="ENOG5032SA1">
    <property type="taxonomic scope" value="Bacteria"/>
</dbReference>
<evidence type="ECO:0000313" key="1">
    <source>
        <dbReference type="EMBL" id="EOH99664.1"/>
    </source>
</evidence>
<proteinExistence type="predicted"/>
<dbReference type="STRING" id="155618.RV06_GL002099"/>
<dbReference type="EMBL" id="ASVY01000002">
    <property type="protein sequence ID" value="EOT62596.1"/>
    <property type="molecule type" value="Genomic_DNA"/>
</dbReference>